<reference evidence="3" key="1">
    <citation type="submission" date="2025-08" db="UniProtKB">
        <authorList>
            <consortium name="RefSeq"/>
        </authorList>
    </citation>
    <scope>IDENTIFICATION</scope>
    <source>
        <tissue evidence="3">Tentacle</tissue>
    </source>
</reference>
<dbReference type="KEGG" id="aten:116299080"/>
<dbReference type="RefSeq" id="XP_031563578.1">
    <property type="nucleotide sequence ID" value="XM_031707718.1"/>
</dbReference>
<gene>
    <name evidence="3" type="primary">LOC116299080</name>
</gene>
<evidence type="ECO:0000313" key="3">
    <source>
        <dbReference type="RefSeq" id="XP_031563578.1"/>
    </source>
</evidence>
<dbReference type="InParanoid" id="A0A6P8I6H7"/>
<accession>A0A6P8I6H7</accession>
<dbReference type="GeneID" id="116299080"/>
<name>A0A6P8I6H7_ACTTE</name>
<keyword evidence="1" id="KW-0472">Membrane</keyword>
<protein>
    <submittedName>
        <fullName evidence="3">Uncharacterized protein LOC116299080</fullName>
    </submittedName>
</protein>
<proteinExistence type="predicted"/>
<dbReference type="Proteomes" id="UP000515163">
    <property type="component" value="Unplaced"/>
</dbReference>
<dbReference type="OrthoDB" id="5950805at2759"/>
<keyword evidence="1" id="KW-1133">Transmembrane helix</keyword>
<sequence>MAPAQCKHVVAAVCYILFQVFRLVCLAMFTIFMLDCTVYHSQTSVNCNINYTIYKHVATPSCGAYCWKGLWIGCSCFTSIIVLCLVCIPSELVEPLRPAQNMQVIISLLRKQYFWYLNFILGLIILYDGIIIASSKVTSGSYKVEMGVIISKVLTTCLIYQLNFTYPPSLASTDSYPLVHVSYYMTLFVFVLDNFCKFTELSIRVSYKLYTVNIIHEVKQTEVLILMLEIVDASLYHHFLSFFWNKIFRGKSDVLLTYSPDIVQSLDAQRYGYQNL</sequence>
<dbReference type="AlphaFoldDB" id="A0A6P8I6H7"/>
<organism evidence="2 3">
    <name type="scientific">Actinia tenebrosa</name>
    <name type="common">Australian red waratah sea anemone</name>
    <dbReference type="NCBI Taxonomy" id="6105"/>
    <lineage>
        <taxon>Eukaryota</taxon>
        <taxon>Metazoa</taxon>
        <taxon>Cnidaria</taxon>
        <taxon>Anthozoa</taxon>
        <taxon>Hexacorallia</taxon>
        <taxon>Actiniaria</taxon>
        <taxon>Actiniidae</taxon>
        <taxon>Actinia</taxon>
    </lineage>
</organism>
<evidence type="ECO:0000313" key="2">
    <source>
        <dbReference type="Proteomes" id="UP000515163"/>
    </source>
</evidence>
<feature type="transmembrane region" description="Helical" evidence="1">
    <location>
        <begin position="12"/>
        <end position="34"/>
    </location>
</feature>
<keyword evidence="2" id="KW-1185">Reference proteome</keyword>
<keyword evidence="1" id="KW-0812">Transmembrane</keyword>
<evidence type="ECO:0000256" key="1">
    <source>
        <dbReference type="SAM" id="Phobius"/>
    </source>
</evidence>
<feature type="transmembrane region" description="Helical" evidence="1">
    <location>
        <begin position="113"/>
        <end position="133"/>
    </location>
</feature>
<feature type="transmembrane region" description="Helical" evidence="1">
    <location>
        <begin position="70"/>
        <end position="92"/>
    </location>
</feature>
<feature type="transmembrane region" description="Helical" evidence="1">
    <location>
        <begin position="176"/>
        <end position="196"/>
    </location>
</feature>